<dbReference type="EMBL" id="CP042909">
    <property type="protein sequence ID" value="QJA06615.1"/>
    <property type="molecule type" value="Genomic_DNA"/>
</dbReference>
<evidence type="ECO:0000256" key="9">
    <source>
        <dbReference type="RuleBase" id="RU003862"/>
    </source>
</evidence>
<reference evidence="11 12" key="1">
    <citation type="submission" date="2019-08" db="EMBL/GenBank/DDBJ databases">
        <title>Complete genome sequence of Thermosulfurimonas marina SU872T, an anaerobic thermophilic chemolithoautotrophic bacterium isolated from a shallow marine hydrothermal vent.</title>
        <authorList>
            <person name="Allioux M."/>
            <person name="Jebbar M."/>
            <person name="Slobodkina G."/>
            <person name="Slobodkin A."/>
            <person name="Moalic Y."/>
            <person name="Frolova A."/>
            <person name="Shao Z."/>
            <person name="Alain K."/>
        </authorList>
    </citation>
    <scope>NUCLEOTIDE SEQUENCE [LARGE SCALE GENOMIC DNA]</scope>
    <source>
        <strain evidence="11 12">SU872</strain>
    </source>
</reference>
<dbReference type="GO" id="GO:0106312">
    <property type="term" value="F:methylenetetrahydrofolate reductase (NADH) activity"/>
    <property type="evidence" value="ECO:0007669"/>
    <property type="project" value="UniProtKB-EC"/>
</dbReference>
<evidence type="ECO:0000256" key="5">
    <source>
        <dbReference type="ARBA" id="ARBA00022827"/>
    </source>
</evidence>
<dbReference type="GO" id="GO:0035999">
    <property type="term" value="P:tetrahydrofolate interconversion"/>
    <property type="evidence" value="ECO:0007669"/>
    <property type="project" value="UniProtKB-UniPathway"/>
</dbReference>
<dbReference type="PANTHER" id="PTHR45754">
    <property type="entry name" value="METHYLENETETRAHYDROFOLATE REDUCTASE"/>
    <property type="match status" value="1"/>
</dbReference>
<evidence type="ECO:0000256" key="8">
    <source>
        <dbReference type="ARBA" id="ARBA00048628"/>
    </source>
</evidence>
<name>A0A6H1WTR6_9BACT</name>
<accession>A0A6H1WTR6</accession>
<comment type="pathway">
    <text evidence="2 9">One-carbon metabolism; tetrahydrofolate interconversion.</text>
</comment>
<evidence type="ECO:0000256" key="3">
    <source>
        <dbReference type="ARBA" id="ARBA00006743"/>
    </source>
</evidence>
<comment type="pathway">
    <text evidence="7">Amino-acid biosynthesis; L-methionine biosynthesis via de novo pathway.</text>
</comment>
<organism evidence="11 12">
    <name type="scientific">Thermosulfurimonas marina</name>
    <dbReference type="NCBI Taxonomy" id="2047767"/>
    <lineage>
        <taxon>Bacteria</taxon>
        <taxon>Pseudomonadati</taxon>
        <taxon>Thermodesulfobacteriota</taxon>
        <taxon>Thermodesulfobacteria</taxon>
        <taxon>Thermodesulfobacteriales</taxon>
        <taxon>Thermodesulfobacteriaceae</taxon>
        <taxon>Thermosulfurimonas</taxon>
    </lineage>
</organism>
<gene>
    <name evidence="11" type="ORF">FVE67_07320</name>
</gene>
<dbReference type="GO" id="GO:0005829">
    <property type="term" value="C:cytosol"/>
    <property type="evidence" value="ECO:0007669"/>
    <property type="project" value="TreeGrafter"/>
</dbReference>
<keyword evidence="6 9" id="KW-0560">Oxidoreductase</keyword>
<dbReference type="RefSeq" id="WP_168719969.1">
    <property type="nucleotide sequence ID" value="NZ_CP042909.1"/>
</dbReference>
<keyword evidence="12" id="KW-1185">Reference proteome</keyword>
<dbReference type="Proteomes" id="UP000501253">
    <property type="component" value="Chromosome"/>
</dbReference>
<proteinExistence type="inferred from homology"/>
<evidence type="ECO:0000313" key="11">
    <source>
        <dbReference type="EMBL" id="QJA06615.1"/>
    </source>
</evidence>
<dbReference type="KEGG" id="tmai:FVE67_07320"/>
<dbReference type="InterPro" id="IPR003171">
    <property type="entry name" value="Mehydrof_redctse-like"/>
</dbReference>
<protein>
    <recommendedName>
        <fullName evidence="9">Methylenetetrahydrofolate reductase</fullName>
    </recommendedName>
</protein>
<dbReference type="Pfam" id="PF12225">
    <property type="entry name" value="DUF5981"/>
    <property type="match status" value="1"/>
</dbReference>
<feature type="domain" description="Methylene-tetrahydrofolate reductase C-terminal-like" evidence="10">
    <location>
        <begin position="392"/>
        <end position="484"/>
    </location>
</feature>
<dbReference type="PANTHER" id="PTHR45754:SF3">
    <property type="entry name" value="METHYLENETETRAHYDROFOLATE REDUCTASE (NADPH)"/>
    <property type="match status" value="1"/>
</dbReference>
<dbReference type="Gene3D" id="3.20.20.220">
    <property type="match status" value="1"/>
</dbReference>
<evidence type="ECO:0000256" key="1">
    <source>
        <dbReference type="ARBA" id="ARBA00001974"/>
    </source>
</evidence>
<evidence type="ECO:0000256" key="7">
    <source>
        <dbReference type="ARBA" id="ARBA00034478"/>
    </source>
</evidence>
<keyword evidence="5 9" id="KW-0274">FAD</keyword>
<comment type="catalytic activity">
    <reaction evidence="8">
        <text>(6S)-5-methyl-5,6,7,8-tetrahydrofolate + NAD(+) = (6R)-5,10-methylene-5,6,7,8-tetrahydrofolate + NADH + H(+)</text>
        <dbReference type="Rhea" id="RHEA:19821"/>
        <dbReference type="ChEBI" id="CHEBI:15378"/>
        <dbReference type="ChEBI" id="CHEBI:15636"/>
        <dbReference type="ChEBI" id="CHEBI:18608"/>
        <dbReference type="ChEBI" id="CHEBI:57540"/>
        <dbReference type="ChEBI" id="CHEBI:57945"/>
        <dbReference type="EC" id="1.5.1.54"/>
    </reaction>
    <physiologicalReaction direction="right-to-left" evidence="8">
        <dbReference type="Rhea" id="RHEA:19823"/>
    </physiologicalReaction>
</comment>
<keyword evidence="4 9" id="KW-0285">Flavoprotein</keyword>
<dbReference type="UniPathway" id="UPA00193"/>
<comment type="similarity">
    <text evidence="3 9">Belongs to the methylenetetrahydrofolate reductase family.</text>
</comment>
<dbReference type="GO" id="GO:0071949">
    <property type="term" value="F:FAD binding"/>
    <property type="evidence" value="ECO:0007669"/>
    <property type="project" value="TreeGrafter"/>
</dbReference>
<sequence>MSRFAEILQKKDFVITFELVPGRSTRTRHFRDIMRFAEEVAGEGLFDALSITDNAGGHPALAPEALGRELKRLGHEPIIHFSCKDKNRNVIESDLLALDREGLRTLLVITGDYPRYGYRGRAKPVFDLDSVQLLRLISEMRRGYRLPPEVPGGGVTLPPVPLFPGCVVNPFKWTEAETLLQYWKLLKKIRAGAAFAITQVGFSARKYQELLFFLKEEGQADFPVLAGILVMDRRLARILYRGAVPGITVPEGLYRRLQGLSEEEARAEALERAARLMAVCRGLGYRGVHLCGAPLELEAARRLLSLYEEYRPRWREFLSEFAGAPEKAFFLYPRDPESGLNLPERRPLSPARRRSPVYLLSRAAHGLFFARKGPLVRPLRALAHRISGSRGEHLFTRLEYWIKKVLFECQECGDCTLPRLAFLCPQSQCAKYLLNGPCGGSRDRWCEVYPGLRRCVYVRAYERLSPEERRKVFLEEELPPRNWSLFRTSSWLNFYLGRSAISLSEE</sequence>
<dbReference type="InterPro" id="IPR029041">
    <property type="entry name" value="FAD-linked_oxidoreductase-like"/>
</dbReference>
<dbReference type="GO" id="GO:0009086">
    <property type="term" value="P:methionine biosynthetic process"/>
    <property type="evidence" value="ECO:0007669"/>
    <property type="project" value="TreeGrafter"/>
</dbReference>
<dbReference type="AlphaFoldDB" id="A0A6H1WTR6"/>
<comment type="cofactor">
    <cofactor evidence="1 9">
        <name>FAD</name>
        <dbReference type="ChEBI" id="CHEBI:57692"/>
    </cofactor>
</comment>
<evidence type="ECO:0000256" key="6">
    <source>
        <dbReference type="ARBA" id="ARBA00023002"/>
    </source>
</evidence>
<dbReference type="SUPFAM" id="SSF51730">
    <property type="entry name" value="FAD-linked oxidoreductase"/>
    <property type="match status" value="1"/>
</dbReference>
<dbReference type="InterPro" id="IPR022026">
    <property type="entry name" value="DUF5981"/>
</dbReference>
<evidence type="ECO:0000256" key="2">
    <source>
        <dbReference type="ARBA" id="ARBA00004777"/>
    </source>
</evidence>
<evidence type="ECO:0000259" key="10">
    <source>
        <dbReference type="Pfam" id="PF12225"/>
    </source>
</evidence>
<evidence type="ECO:0000256" key="4">
    <source>
        <dbReference type="ARBA" id="ARBA00022630"/>
    </source>
</evidence>
<dbReference type="Pfam" id="PF02219">
    <property type="entry name" value="MTHFR"/>
    <property type="match status" value="1"/>
</dbReference>
<evidence type="ECO:0000313" key="12">
    <source>
        <dbReference type="Proteomes" id="UP000501253"/>
    </source>
</evidence>